<dbReference type="PANTHER" id="PTHR30522:SF0">
    <property type="entry name" value="NUCLEOSIDE TRIPHOSPHATE PYROPHOSPHOHYDROLASE"/>
    <property type="match status" value="1"/>
</dbReference>
<dbReference type="SUPFAM" id="SSF101386">
    <property type="entry name" value="all-alpha NTP pyrophosphatases"/>
    <property type="match status" value="1"/>
</dbReference>
<dbReference type="GO" id="GO:0046061">
    <property type="term" value="P:dATP catabolic process"/>
    <property type="evidence" value="ECO:0007669"/>
    <property type="project" value="TreeGrafter"/>
</dbReference>
<evidence type="ECO:0000313" key="2">
    <source>
        <dbReference type="EMBL" id="SVD27075.1"/>
    </source>
</evidence>
<dbReference type="GO" id="GO:0046076">
    <property type="term" value="P:dTTP catabolic process"/>
    <property type="evidence" value="ECO:0007669"/>
    <property type="project" value="TreeGrafter"/>
</dbReference>
<gene>
    <name evidence="2" type="ORF">METZ01_LOCUS379929</name>
</gene>
<dbReference type="EMBL" id="UINC01140117">
    <property type="protein sequence ID" value="SVD27075.1"/>
    <property type="molecule type" value="Genomic_DNA"/>
</dbReference>
<dbReference type="Pfam" id="PF03819">
    <property type="entry name" value="MazG"/>
    <property type="match status" value="1"/>
</dbReference>
<reference evidence="2" key="1">
    <citation type="submission" date="2018-05" db="EMBL/GenBank/DDBJ databases">
        <authorList>
            <person name="Lanie J.A."/>
            <person name="Ng W.-L."/>
            <person name="Kazmierczak K.M."/>
            <person name="Andrzejewski T.M."/>
            <person name="Davidsen T.M."/>
            <person name="Wayne K.J."/>
            <person name="Tettelin H."/>
            <person name="Glass J.I."/>
            <person name="Rusch D."/>
            <person name="Podicherti R."/>
            <person name="Tsui H.-C.T."/>
            <person name="Winkler M.E."/>
        </authorList>
    </citation>
    <scope>NUCLEOTIDE SEQUENCE</scope>
</reference>
<dbReference type="GO" id="GO:0046047">
    <property type="term" value="P:TTP catabolic process"/>
    <property type="evidence" value="ECO:0007669"/>
    <property type="project" value="TreeGrafter"/>
</dbReference>
<name>A0A382TZF4_9ZZZZ</name>
<dbReference type="CDD" id="cd11529">
    <property type="entry name" value="NTP-PPase_MazG_Cterm"/>
    <property type="match status" value="1"/>
</dbReference>
<dbReference type="GO" id="GO:0046081">
    <property type="term" value="P:dUTP catabolic process"/>
    <property type="evidence" value="ECO:0007669"/>
    <property type="project" value="TreeGrafter"/>
</dbReference>
<dbReference type="AlphaFoldDB" id="A0A382TZF4"/>
<feature type="non-terminal residue" evidence="2">
    <location>
        <position position="1"/>
    </location>
</feature>
<dbReference type="InterPro" id="IPR011551">
    <property type="entry name" value="NTP_PyrPHydrolase_MazG"/>
</dbReference>
<dbReference type="GO" id="GO:0047429">
    <property type="term" value="F:nucleoside triphosphate diphosphatase activity"/>
    <property type="evidence" value="ECO:0007669"/>
    <property type="project" value="InterPro"/>
</dbReference>
<dbReference type="GO" id="GO:0046052">
    <property type="term" value="P:UTP catabolic process"/>
    <property type="evidence" value="ECO:0007669"/>
    <property type="project" value="TreeGrafter"/>
</dbReference>
<dbReference type="GO" id="GO:0006203">
    <property type="term" value="P:dGTP catabolic process"/>
    <property type="evidence" value="ECO:0007669"/>
    <property type="project" value="TreeGrafter"/>
</dbReference>
<protein>
    <recommendedName>
        <fullName evidence="1">NTP pyrophosphohydrolase MazG-like domain-containing protein</fullName>
    </recommendedName>
</protein>
<proteinExistence type="predicted"/>
<feature type="domain" description="NTP pyrophosphohydrolase MazG-like" evidence="1">
    <location>
        <begin position="22"/>
        <end position="75"/>
    </location>
</feature>
<dbReference type="PANTHER" id="PTHR30522">
    <property type="entry name" value="NUCLEOSIDE TRIPHOSPHATE PYROPHOSPHOHYDROLASE"/>
    <property type="match status" value="1"/>
</dbReference>
<evidence type="ECO:0000259" key="1">
    <source>
        <dbReference type="Pfam" id="PF03819"/>
    </source>
</evidence>
<organism evidence="2">
    <name type="scientific">marine metagenome</name>
    <dbReference type="NCBI Taxonomy" id="408172"/>
    <lineage>
        <taxon>unclassified sequences</taxon>
        <taxon>metagenomes</taxon>
        <taxon>ecological metagenomes</taxon>
    </lineage>
</organism>
<dbReference type="InterPro" id="IPR048011">
    <property type="entry name" value="NTP-PPase_MazG-like_C"/>
</dbReference>
<accession>A0A382TZF4</accession>
<dbReference type="InterPro" id="IPR004518">
    <property type="entry name" value="MazG-like_dom"/>
</dbReference>
<sequence length="115" mass="13224">AYKLQKRAANTGFDWSDIAPVIEKLKEESAEFQSALETKNQQQIQAEIGDVLFTAVNLARHASVEPEIALRAANHRFEERFKWIETTLYSRDQTVNETNQEQLDELWEQAKGMGL</sequence>
<dbReference type="Gene3D" id="1.10.287.1080">
    <property type="entry name" value="MazG-like"/>
    <property type="match status" value="1"/>
</dbReference>